<sequence length="227" mass="24603">MSKKNNNNNMRGSLRLLSLATKTAPVFAGAQPKGLVLPPQARGIIHVAPLLWGATKLAALLGGAAGKKPVLAMVQAIAKGLQQVGLKRSLRSIKDLNDRLLASGVQEPRVHKSLASSLKSLEASLDSLGQSDQLRMIQKWLLDVEKQSPELFSAVAEAYLHKVPAAKLAKAFWDGLKDEDSKIPEEIAGRKPGEWERRIHQAFPELQGFSVVLTRKTKPSEAPGTDK</sequence>
<dbReference type="EMBL" id="CAJNNV010024856">
    <property type="protein sequence ID" value="CAE8610878.1"/>
    <property type="molecule type" value="Genomic_DNA"/>
</dbReference>
<name>A0A813FJZ7_POLGL</name>
<keyword evidence="2" id="KW-1185">Reference proteome</keyword>
<evidence type="ECO:0000313" key="1">
    <source>
        <dbReference type="EMBL" id="CAE8610878.1"/>
    </source>
</evidence>
<proteinExistence type="predicted"/>
<accession>A0A813FJZ7</accession>
<dbReference type="AlphaFoldDB" id="A0A813FJZ7"/>
<organism evidence="1 2">
    <name type="scientific">Polarella glacialis</name>
    <name type="common">Dinoflagellate</name>
    <dbReference type="NCBI Taxonomy" id="89957"/>
    <lineage>
        <taxon>Eukaryota</taxon>
        <taxon>Sar</taxon>
        <taxon>Alveolata</taxon>
        <taxon>Dinophyceae</taxon>
        <taxon>Suessiales</taxon>
        <taxon>Suessiaceae</taxon>
        <taxon>Polarella</taxon>
    </lineage>
</organism>
<evidence type="ECO:0000313" key="2">
    <source>
        <dbReference type="Proteomes" id="UP000654075"/>
    </source>
</evidence>
<gene>
    <name evidence="1" type="ORF">PGLA1383_LOCUS28688</name>
</gene>
<comment type="caution">
    <text evidence="1">The sequence shown here is derived from an EMBL/GenBank/DDBJ whole genome shotgun (WGS) entry which is preliminary data.</text>
</comment>
<protein>
    <submittedName>
        <fullName evidence="1">Uncharacterized protein</fullName>
    </submittedName>
</protein>
<dbReference type="Proteomes" id="UP000654075">
    <property type="component" value="Unassembled WGS sequence"/>
</dbReference>
<reference evidence="1" key="1">
    <citation type="submission" date="2021-02" db="EMBL/GenBank/DDBJ databases">
        <authorList>
            <person name="Dougan E. K."/>
            <person name="Rhodes N."/>
            <person name="Thang M."/>
            <person name="Chan C."/>
        </authorList>
    </citation>
    <scope>NUCLEOTIDE SEQUENCE</scope>
</reference>